<name>A0A2T0SZ92_9PSEU</name>
<accession>A0A2T0SZ92</accession>
<dbReference type="OrthoDB" id="3694026at2"/>
<dbReference type="Proteomes" id="UP000239494">
    <property type="component" value="Unassembled WGS sequence"/>
</dbReference>
<keyword evidence="2" id="KW-0238">DNA-binding</keyword>
<dbReference type="InterPro" id="IPR036388">
    <property type="entry name" value="WH-like_DNA-bd_sf"/>
</dbReference>
<organism evidence="2 3">
    <name type="scientific">Umezawaea tangerina</name>
    <dbReference type="NCBI Taxonomy" id="84725"/>
    <lineage>
        <taxon>Bacteria</taxon>
        <taxon>Bacillati</taxon>
        <taxon>Actinomycetota</taxon>
        <taxon>Actinomycetes</taxon>
        <taxon>Pseudonocardiales</taxon>
        <taxon>Pseudonocardiaceae</taxon>
        <taxon>Umezawaea</taxon>
    </lineage>
</organism>
<dbReference type="AlphaFoldDB" id="A0A2T0SZ92"/>
<dbReference type="Gene3D" id="1.10.10.10">
    <property type="entry name" value="Winged helix-like DNA-binding domain superfamily/Winged helix DNA-binding domain"/>
    <property type="match status" value="1"/>
</dbReference>
<dbReference type="InterPro" id="IPR000835">
    <property type="entry name" value="HTH_MarR-typ"/>
</dbReference>
<evidence type="ECO:0000313" key="3">
    <source>
        <dbReference type="Proteomes" id="UP000239494"/>
    </source>
</evidence>
<reference evidence="2 3" key="1">
    <citation type="submission" date="2018-03" db="EMBL/GenBank/DDBJ databases">
        <title>Genomic Encyclopedia of Archaeal and Bacterial Type Strains, Phase II (KMG-II): from individual species to whole genera.</title>
        <authorList>
            <person name="Goeker M."/>
        </authorList>
    </citation>
    <scope>NUCLEOTIDE SEQUENCE [LARGE SCALE GENOMIC DNA]</scope>
    <source>
        <strain evidence="2 3">DSM 44720</strain>
    </source>
</reference>
<feature type="domain" description="HTH marR-type" evidence="1">
    <location>
        <begin position="1"/>
        <end position="133"/>
    </location>
</feature>
<dbReference type="PANTHER" id="PTHR33164:SF106">
    <property type="entry name" value="TRANSCRIPTIONAL REGULATORY PROTEIN"/>
    <property type="match status" value="1"/>
</dbReference>
<dbReference type="GO" id="GO:0003677">
    <property type="term" value="F:DNA binding"/>
    <property type="evidence" value="ECO:0007669"/>
    <property type="project" value="UniProtKB-KW"/>
</dbReference>
<keyword evidence="3" id="KW-1185">Reference proteome</keyword>
<dbReference type="SUPFAM" id="SSF46785">
    <property type="entry name" value="Winged helix' DNA-binding domain"/>
    <property type="match status" value="1"/>
</dbReference>
<dbReference type="EMBL" id="PVTF01000008">
    <property type="protein sequence ID" value="PRY38726.1"/>
    <property type="molecule type" value="Genomic_DNA"/>
</dbReference>
<dbReference type="Pfam" id="PF01047">
    <property type="entry name" value="MarR"/>
    <property type="match status" value="1"/>
</dbReference>
<evidence type="ECO:0000313" key="2">
    <source>
        <dbReference type="EMBL" id="PRY38726.1"/>
    </source>
</evidence>
<dbReference type="GO" id="GO:0006950">
    <property type="term" value="P:response to stress"/>
    <property type="evidence" value="ECO:0007669"/>
    <property type="project" value="TreeGrafter"/>
</dbReference>
<dbReference type="GO" id="GO:0003700">
    <property type="term" value="F:DNA-binding transcription factor activity"/>
    <property type="evidence" value="ECO:0007669"/>
    <property type="project" value="InterPro"/>
</dbReference>
<evidence type="ECO:0000259" key="1">
    <source>
        <dbReference type="PROSITE" id="PS50995"/>
    </source>
</evidence>
<dbReference type="PANTHER" id="PTHR33164">
    <property type="entry name" value="TRANSCRIPTIONAL REGULATOR, MARR FAMILY"/>
    <property type="match status" value="1"/>
</dbReference>
<dbReference type="InterPro" id="IPR039422">
    <property type="entry name" value="MarR/SlyA-like"/>
</dbReference>
<dbReference type="PROSITE" id="PS50995">
    <property type="entry name" value="HTH_MARR_2"/>
    <property type="match status" value="1"/>
</dbReference>
<protein>
    <submittedName>
        <fullName evidence="2">DNA-binding MarR family transcriptional regulator</fullName>
    </submittedName>
</protein>
<sequence length="143" mass="15235">MDISRSLRDLLQAGRGVQATLARRLGVGVTDVQAVSHLVESTEPLGTVELGNRLGIRSASATVLADRLEAAGHLSRHSHPDDRRRVVLRPTDSARAEVRAALAPLLVSLADVVAGLDDEQAVVVRDFLRDATRAIGDFTDPTG</sequence>
<proteinExistence type="predicted"/>
<dbReference type="SMART" id="SM00347">
    <property type="entry name" value="HTH_MARR"/>
    <property type="match status" value="1"/>
</dbReference>
<gene>
    <name evidence="2" type="ORF">CLV43_108126</name>
</gene>
<comment type="caution">
    <text evidence="2">The sequence shown here is derived from an EMBL/GenBank/DDBJ whole genome shotgun (WGS) entry which is preliminary data.</text>
</comment>
<dbReference type="InterPro" id="IPR036390">
    <property type="entry name" value="WH_DNA-bd_sf"/>
</dbReference>